<dbReference type="GO" id="GO:0008615">
    <property type="term" value="P:pyridoxine biosynthetic process"/>
    <property type="evidence" value="ECO:0007669"/>
    <property type="project" value="UniProtKB-UniRule"/>
</dbReference>
<evidence type="ECO:0000259" key="13">
    <source>
        <dbReference type="Pfam" id="PF10590"/>
    </source>
</evidence>
<dbReference type="InterPro" id="IPR011576">
    <property type="entry name" value="Pyridox_Oxase_N"/>
</dbReference>
<dbReference type="Pfam" id="PF10590">
    <property type="entry name" value="PNP_phzG_C"/>
    <property type="match status" value="1"/>
</dbReference>
<evidence type="ECO:0000256" key="2">
    <source>
        <dbReference type="ARBA" id="ARBA00005037"/>
    </source>
</evidence>
<comment type="cofactor">
    <cofactor evidence="9 11">
        <name>FMN</name>
        <dbReference type="ChEBI" id="CHEBI:58210"/>
    </cofactor>
    <text evidence="9 11">Binds 1 FMN per subunit.</text>
</comment>
<evidence type="ECO:0000256" key="6">
    <source>
        <dbReference type="ARBA" id="ARBA00022643"/>
    </source>
</evidence>
<feature type="binding site" evidence="9 11">
    <location>
        <position position="95"/>
    </location>
    <ligand>
        <name>FMN</name>
        <dbReference type="ChEBI" id="CHEBI:58210"/>
    </ligand>
</feature>
<feature type="binding site" evidence="9 11">
    <location>
        <position position="96"/>
    </location>
    <ligand>
        <name>FMN</name>
        <dbReference type="ChEBI" id="CHEBI:58210"/>
    </ligand>
</feature>
<comment type="catalytic activity">
    <reaction evidence="9">
        <text>pyridoxine 5'-phosphate + O2 = pyridoxal 5'-phosphate + H2O2</text>
        <dbReference type="Rhea" id="RHEA:15149"/>
        <dbReference type="ChEBI" id="CHEBI:15379"/>
        <dbReference type="ChEBI" id="CHEBI:16240"/>
        <dbReference type="ChEBI" id="CHEBI:58589"/>
        <dbReference type="ChEBI" id="CHEBI:597326"/>
        <dbReference type="EC" id="1.4.3.5"/>
    </reaction>
</comment>
<keyword evidence="7 9" id="KW-0560">Oxidoreductase</keyword>
<evidence type="ECO:0000256" key="3">
    <source>
        <dbReference type="ARBA" id="ARBA00007301"/>
    </source>
</evidence>
<dbReference type="EC" id="1.4.3.5" evidence="9"/>
<dbReference type="GO" id="GO:0010181">
    <property type="term" value="F:FMN binding"/>
    <property type="evidence" value="ECO:0007669"/>
    <property type="project" value="UniProtKB-UniRule"/>
</dbReference>
<dbReference type="RefSeq" id="WP_013563180.1">
    <property type="nucleotide sequence ID" value="NC_014962.1"/>
</dbReference>
<evidence type="ECO:0000256" key="5">
    <source>
        <dbReference type="ARBA" id="ARBA00022630"/>
    </source>
</evidence>
<dbReference type="STRING" id="575540.Isop_0296"/>
<accession>E8QX58</accession>
<keyword evidence="5 9" id="KW-0285">Flavoprotein</keyword>
<dbReference type="FunCoup" id="E8QX58">
    <property type="interactions" value="431"/>
</dbReference>
<feature type="domain" description="Pyridoxamine 5'-phosphate oxidase N-terminal" evidence="12">
    <location>
        <begin position="47"/>
        <end position="171"/>
    </location>
</feature>
<dbReference type="FunFam" id="2.30.110.10:FF:000005">
    <property type="entry name" value="NAD(P)H-hydrate epimerase"/>
    <property type="match status" value="1"/>
</dbReference>
<comment type="pathway">
    <text evidence="2 9">Cofactor metabolism; pyridoxal 5'-phosphate salvage; pyridoxal 5'-phosphate from pyridoxine 5'-phosphate: step 1/1.</text>
</comment>
<dbReference type="PANTHER" id="PTHR10851">
    <property type="entry name" value="PYRIDOXINE-5-PHOSPHATE OXIDASE"/>
    <property type="match status" value="1"/>
</dbReference>
<comment type="function">
    <text evidence="9">Catalyzes the oxidation of either pyridoxine 5'-phosphate (PNP) or pyridoxamine 5'-phosphate (PMP) into pyridoxal 5'-phosphate (PLP).</text>
</comment>
<dbReference type="Pfam" id="PF01243">
    <property type="entry name" value="PNPOx_N"/>
    <property type="match status" value="1"/>
</dbReference>
<feature type="binding site" evidence="9 10">
    <location>
        <position position="79"/>
    </location>
    <ligand>
        <name>substrate</name>
    </ligand>
</feature>
<evidence type="ECO:0000256" key="11">
    <source>
        <dbReference type="PIRSR" id="PIRSR000190-2"/>
    </source>
</evidence>
<evidence type="ECO:0000256" key="9">
    <source>
        <dbReference type="HAMAP-Rule" id="MF_01629"/>
    </source>
</evidence>
<feature type="binding site" evidence="9 11">
    <location>
        <position position="209"/>
    </location>
    <ligand>
        <name>FMN</name>
        <dbReference type="ChEBI" id="CHEBI:58210"/>
    </ligand>
</feature>
<feature type="binding site" evidence="9 10">
    <location>
        <position position="140"/>
    </location>
    <ligand>
        <name>substrate</name>
    </ligand>
</feature>
<feature type="binding site" evidence="9 10">
    <location>
        <begin position="205"/>
        <end position="207"/>
    </location>
    <ligand>
        <name>substrate</name>
    </ligand>
</feature>
<keyword evidence="8 9" id="KW-0664">Pyridoxine biosynthesis</keyword>
<keyword evidence="6 9" id="KW-0288">FMN</keyword>
<gene>
    <name evidence="9" type="primary">pdxH</name>
    <name evidence="14" type="ordered locus">Isop_0296</name>
</gene>
<evidence type="ECO:0000256" key="10">
    <source>
        <dbReference type="PIRSR" id="PIRSR000190-1"/>
    </source>
</evidence>
<dbReference type="InterPro" id="IPR000659">
    <property type="entry name" value="Pyridox_Oxase"/>
</dbReference>
<dbReference type="SUPFAM" id="SSF50475">
    <property type="entry name" value="FMN-binding split barrel"/>
    <property type="match status" value="1"/>
</dbReference>
<organism evidence="14 15">
    <name type="scientific">Isosphaera pallida (strain ATCC 43644 / DSM 9630 / IS1B)</name>
    <dbReference type="NCBI Taxonomy" id="575540"/>
    <lineage>
        <taxon>Bacteria</taxon>
        <taxon>Pseudomonadati</taxon>
        <taxon>Planctomycetota</taxon>
        <taxon>Planctomycetia</taxon>
        <taxon>Isosphaerales</taxon>
        <taxon>Isosphaeraceae</taxon>
        <taxon>Isosphaera</taxon>
    </lineage>
</organism>
<dbReference type="eggNOG" id="COG0259">
    <property type="taxonomic scope" value="Bacteria"/>
</dbReference>
<feature type="binding site" evidence="9 11">
    <location>
        <position position="118"/>
    </location>
    <ligand>
        <name>FMN</name>
        <dbReference type="ChEBI" id="CHEBI:58210"/>
    </ligand>
</feature>
<comment type="catalytic activity">
    <reaction evidence="9">
        <text>pyridoxamine 5'-phosphate + O2 + H2O = pyridoxal 5'-phosphate + H2O2 + NH4(+)</text>
        <dbReference type="Rhea" id="RHEA:15817"/>
        <dbReference type="ChEBI" id="CHEBI:15377"/>
        <dbReference type="ChEBI" id="CHEBI:15379"/>
        <dbReference type="ChEBI" id="CHEBI:16240"/>
        <dbReference type="ChEBI" id="CHEBI:28938"/>
        <dbReference type="ChEBI" id="CHEBI:58451"/>
        <dbReference type="ChEBI" id="CHEBI:597326"/>
        <dbReference type="EC" id="1.4.3.5"/>
    </reaction>
</comment>
<dbReference type="InterPro" id="IPR012349">
    <property type="entry name" value="Split_barrel_FMN-bd"/>
</dbReference>
<dbReference type="InterPro" id="IPR019740">
    <property type="entry name" value="Pyridox_Oxase_CS"/>
</dbReference>
<comment type="similarity">
    <text evidence="3 9">Belongs to the pyridoxamine 5'-phosphate oxidase family.</text>
</comment>
<keyword evidence="15" id="KW-1185">Reference proteome</keyword>
<feature type="binding site" evidence="10">
    <location>
        <begin position="21"/>
        <end position="24"/>
    </location>
    <ligand>
        <name>substrate</name>
    </ligand>
</feature>
<dbReference type="PIRSF" id="PIRSF000190">
    <property type="entry name" value="Pyd_amn-ph_oxd"/>
    <property type="match status" value="1"/>
</dbReference>
<dbReference type="KEGG" id="ipa:Isop_0296"/>
<feature type="binding site" evidence="9 11">
    <location>
        <begin position="89"/>
        <end position="90"/>
    </location>
    <ligand>
        <name>FMN</name>
        <dbReference type="ChEBI" id="CHEBI:58210"/>
    </ligand>
</feature>
<dbReference type="HOGENOM" id="CLU_032263_2_2_0"/>
<proteinExistence type="inferred from homology"/>
<dbReference type="NCBIfam" id="TIGR00558">
    <property type="entry name" value="pdxH"/>
    <property type="match status" value="1"/>
</dbReference>
<dbReference type="NCBIfam" id="NF004231">
    <property type="entry name" value="PRK05679.1"/>
    <property type="match status" value="1"/>
</dbReference>
<dbReference type="OrthoDB" id="9780392at2"/>
<evidence type="ECO:0000256" key="7">
    <source>
        <dbReference type="ARBA" id="ARBA00023002"/>
    </source>
</evidence>
<dbReference type="PROSITE" id="PS01064">
    <property type="entry name" value="PYRIDOX_OXIDASE"/>
    <property type="match status" value="1"/>
</dbReference>
<dbReference type="EMBL" id="CP002353">
    <property type="protein sequence ID" value="ADV60891.1"/>
    <property type="molecule type" value="Genomic_DNA"/>
</dbReference>
<evidence type="ECO:0000256" key="4">
    <source>
        <dbReference type="ARBA" id="ARBA00011738"/>
    </source>
</evidence>
<dbReference type="GO" id="GO:0004733">
    <property type="term" value="F:pyridoxamine phosphate oxidase activity"/>
    <property type="evidence" value="ECO:0007669"/>
    <property type="project" value="UniProtKB-UniRule"/>
</dbReference>
<comment type="pathway">
    <text evidence="1 9">Cofactor metabolism; pyridoxal 5'-phosphate salvage; pyridoxal 5'-phosphate from pyridoxamine 5'-phosphate: step 1/1.</text>
</comment>
<dbReference type="Gene3D" id="2.30.110.10">
    <property type="entry name" value="Electron Transport, Fmn-binding Protein, Chain A"/>
    <property type="match status" value="1"/>
</dbReference>
<evidence type="ECO:0000313" key="14">
    <source>
        <dbReference type="EMBL" id="ADV60891.1"/>
    </source>
</evidence>
<feature type="binding site" evidence="9 10">
    <location>
        <position position="136"/>
    </location>
    <ligand>
        <name>substrate</name>
    </ligand>
</feature>
<comment type="subunit">
    <text evidence="4 9">Homodimer.</text>
</comment>
<evidence type="ECO:0000313" key="15">
    <source>
        <dbReference type="Proteomes" id="UP000008631"/>
    </source>
</evidence>
<feature type="binding site" evidence="9 11">
    <location>
        <begin position="153"/>
        <end position="154"/>
    </location>
    <ligand>
        <name>FMN</name>
        <dbReference type="ChEBI" id="CHEBI:58210"/>
    </ligand>
</feature>
<dbReference type="InParanoid" id="E8QX58"/>
<name>E8QX58_ISOPI</name>
<evidence type="ECO:0000256" key="8">
    <source>
        <dbReference type="ARBA" id="ARBA00023096"/>
    </source>
</evidence>
<dbReference type="InterPro" id="IPR019576">
    <property type="entry name" value="Pyridoxamine_oxidase_dimer_C"/>
</dbReference>
<sequence length="229" mass="26267">MSLYSATERVPEPGSAPREMRVDYKRASLSESDVHPDPITQFGVWFEEAVAHGLREPNAMTLATVGPDGRPSARIVLLKGYDPRGFVFFTNYESRKGRELSANPHAALVFFWADLERQIRIEGMVERVDPDESDDYFKSRPLGSRLGALASRQSTVIPNRDVLDRRLAELEAQVRAGDVPQRPDWWGGYRVTPSELEFWQGRSNRLHDRLRYRRDELSPSGWRIERLSP</sequence>
<feature type="binding site" evidence="9 11">
    <location>
        <begin position="74"/>
        <end position="79"/>
    </location>
    <ligand>
        <name>FMN</name>
        <dbReference type="ChEBI" id="CHEBI:58210"/>
    </ligand>
</feature>
<reference evidence="14 15" key="1">
    <citation type="journal article" date="2011" name="Stand. Genomic Sci.">
        <title>Complete genome sequence of Isosphaera pallida type strain (IS1B).</title>
        <authorList>
            <consortium name="US DOE Joint Genome Institute (JGI-PGF)"/>
            <person name="Goker M."/>
            <person name="Cleland D."/>
            <person name="Saunders E."/>
            <person name="Lapidus A."/>
            <person name="Nolan M."/>
            <person name="Lucas S."/>
            <person name="Hammon N."/>
            <person name="Deshpande S."/>
            <person name="Cheng J.F."/>
            <person name="Tapia R."/>
            <person name="Han C."/>
            <person name="Goodwin L."/>
            <person name="Pitluck S."/>
            <person name="Liolios K."/>
            <person name="Pagani I."/>
            <person name="Ivanova N."/>
            <person name="Mavromatis K."/>
            <person name="Pati A."/>
            <person name="Chen A."/>
            <person name="Palaniappan K."/>
            <person name="Land M."/>
            <person name="Hauser L."/>
            <person name="Chang Y.J."/>
            <person name="Jeffries C.D."/>
            <person name="Detter J.C."/>
            <person name="Beck B."/>
            <person name="Woyke T."/>
            <person name="Bristow J."/>
            <person name="Eisen J.A."/>
            <person name="Markowitz V."/>
            <person name="Hugenholtz P."/>
            <person name="Kyrpides N.C."/>
            <person name="Klenk H.P."/>
        </authorList>
    </citation>
    <scope>NUCLEOTIDE SEQUENCE [LARGE SCALE GENOMIC DNA]</scope>
    <source>
        <strain evidence="15">ATCC 43644 / DSM 9630 / IS1B</strain>
    </source>
</reference>
<feature type="binding site" evidence="9 10">
    <location>
        <position position="144"/>
    </location>
    <ligand>
        <name>substrate</name>
    </ligand>
</feature>
<protein>
    <recommendedName>
        <fullName evidence="9">Pyridoxine/pyridoxamine 5'-phosphate oxidase</fullName>
        <ecNumber evidence="9">1.4.3.5</ecNumber>
    </recommendedName>
    <alternativeName>
        <fullName evidence="9">PNP/PMP oxidase</fullName>
        <shortName evidence="9">PNPOx</shortName>
    </alternativeName>
    <alternativeName>
        <fullName evidence="9">Pyridoxal 5'-phosphate synthase</fullName>
    </alternativeName>
</protein>
<feature type="domain" description="Pyridoxine 5'-phosphate oxidase dimerisation C-terminal" evidence="13">
    <location>
        <begin position="186"/>
        <end position="229"/>
    </location>
</feature>
<feature type="binding site" evidence="9 11">
    <location>
        <position position="199"/>
    </location>
    <ligand>
        <name>FMN</name>
        <dbReference type="ChEBI" id="CHEBI:58210"/>
    </ligand>
</feature>
<evidence type="ECO:0000259" key="12">
    <source>
        <dbReference type="Pfam" id="PF01243"/>
    </source>
</evidence>
<evidence type="ECO:0000256" key="1">
    <source>
        <dbReference type="ARBA" id="ARBA00004738"/>
    </source>
</evidence>
<dbReference type="PANTHER" id="PTHR10851:SF0">
    <property type="entry name" value="PYRIDOXINE-5'-PHOSPHATE OXIDASE"/>
    <property type="match status" value="1"/>
</dbReference>
<dbReference type="Proteomes" id="UP000008631">
    <property type="component" value="Chromosome"/>
</dbReference>
<dbReference type="AlphaFoldDB" id="E8QX58"/>
<dbReference type="UniPathway" id="UPA01068">
    <property type="reaction ID" value="UER00304"/>
</dbReference>
<dbReference type="HAMAP" id="MF_01629">
    <property type="entry name" value="PdxH"/>
    <property type="match status" value="1"/>
</dbReference>